<dbReference type="GO" id="GO:0030424">
    <property type="term" value="C:axon"/>
    <property type="evidence" value="ECO:0007669"/>
    <property type="project" value="TreeGrafter"/>
</dbReference>
<comment type="caution">
    <text evidence="3">The sequence shown here is derived from an EMBL/GenBank/DDBJ whole genome shotgun (WGS) entry which is preliminary data.</text>
</comment>
<dbReference type="Pfam" id="PF13927">
    <property type="entry name" value="Ig_3"/>
    <property type="match status" value="1"/>
</dbReference>
<dbReference type="PROSITE" id="PS50835">
    <property type="entry name" value="IG_LIKE"/>
    <property type="match status" value="1"/>
</dbReference>
<dbReference type="Proteomes" id="UP001163046">
    <property type="component" value="Unassembled WGS sequence"/>
</dbReference>
<dbReference type="GO" id="GO:0005886">
    <property type="term" value="C:plasma membrane"/>
    <property type="evidence" value="ECO:0007669"/>
    <property type="project" value="TreeGrafter"/>
</dbReference>
<protein>
    <recommendedName>
        <fullName evidence="2">Ig-like domain-containing protein</fullName>
    </recommendedName>
</protein>
<dbReference type="OrthoDB" id="5985960at2759"/>
<dbReference type="GO" id="GO:0007411">
    <property type="term" value="P:axon guidance"/>
    <property type="evidence" value="ECO:0007669"/>
    <property type="project" value="TreeGrafter"/>
</dbReference>
<gene>
    <name evidence="3" type="ORF">OS493_031152</name>
</gene>
<dbReference type="InterPro" id="IPR013098">
    <property type="entry name" value="Ig_I-set"/>
</dbReference>
<dbReference type="InterPro" id="IPR036179">
    <property type="entry name" value="Ig-like_dom_sf"/>
</dbReference>
<keyword evidence="1" id="KW-0393">Immunoglobulin domain</keyword>
<name>A0A9W9ZXX1_9CNID</name>
<evidence type="ECO:0000256" key="1">
    <source>
        <dbReference type="ARBA" id="ARBA00023319"/>
    </source>
</evidence>
<dbReference type="PANTHER" id="PTHR10075:SF14">
    <property type="entry name" value="CELL ADHESION MOLECULE DSCAM2-RELATED"/>
    <property type="match status" value="1"/>
</dbReference>
<dbReference type="GO" id="GO:0007156">
    <property type="term" value="P:homophilic cell adhesion via plasma membrane adhesion molecules"/>
    <property type="evidence" value="ECO:0007669"/>
    <property type="project" value="TreeGrafter"/>
</dbReference>
<keyword evidence="4" id="KW-1185">Reference proteome</keyword>
<proteinExistence type="predicted"/>
<dbReference type="SUPFAM" id="SSF48726">
    <property type="entry name" value="Immunoglobulin"/>
    <property type="match status" value="2"/>
</dbReference>
<reference evidence="3" key="1">
    <citation type="submission" date="2023-01" db="EMBL/GenBank/DDBJ databases">
        <title>Genome assembly of the deep-sea coral Lophelia pertusa.</title>
        <authorList>
            <person name="Herrera S."/>
            <person name="Cordes E."/>
        </authorList>
    </citation>
    <scope>NUCLEOTIDE SEQUENCE</scope>
    <source>
        <strain evidence="3">USNM1676648</strain>
        <tissue evidence="3">Polyp</tissue>
    </source>
</reference>
<evidence type="ECO:0000313" key="3">
    <source>
        <dbReference type="EMBL" id="KAJ7389500.1"/>
    </source>
</evidence>
<evidence type="ECO:0000259" key="2">
    <source>
        <dbReference type="PROSITE" id="PS50835"/>
    </source>
</evidence>
<dbReference type="GO" id="GO:0098632">
    <property type="term" value="F:cell-cell adhesion mediator activity"/>
    <property type="evidence" value="ECO:0007669"/>
    <property type="project" value="TreeGrafter"/>
</dbReference>
<dbReference type="Pfam" id="PF07679">
    <property type="entry name" value="I-set"/>
    <property type="match status" value="1"/>
</dbReference>
<dbReference type="SMART" id="SM00409">
    <property type="entry name" value="IG"/>
    <property type="match status" value="1"/>
</dbReference>
<dbReference type="Gene3D" id="2.60.40.10">
    <property type="entry name" value="Immunoglobulins"/>
    <property type="match status" value="2"/>
</dbReference>
<dbReference type="InterPro" id="IPR003598">
    <property type="entry name" value="Ig_sub2"/>
</dbReference>
<dbReference type="EMBL" id="MU825431">
    <property type="protein sequence ID" value="KAJ7389500.1"/>
    <property type="molecule type" value="Genomic_DNA"/>
</dbReference>
<dbReference type="InterPro" id="IPR013783">
    <property type="entry name" value="Ig-like_fold"/>
</dbReference>
<dbReference type="InterPro" id="IPR007110">
    <property type="entry name" value="Ig-like_dom"/>
</dbReference>
<dbReference type="SMART" id="SM00408">
    <property type="entry name" value="IGc2"/>
    <property type="match status" value="1"/>
</dbReference>
<accession>A0A9W9ZXX1</accession>
<feature type="domain" description="Ig-like" evidence="2">
    <location>
        <begin position="254"/>
        <end position="368"/>
    </location>
</feature>
<dbReference type="InterPro" id="IPR003599">
    <property type="entry name" value="Ig_sub"/>
</dbReference>
<dbReference type="GO" id="GO:0070593">
    <property type="term" value="P:dendrite self-avoidance"/>
    <property type="evidence" value="ECO:0007669"/>
    <property type="project" value="TreeGrafter"/>
</dbReference>
<sequence length="431" mass="47907">MLPKSIEIKEIVALSRSLLALRENVRDARVDAVVDNKILCDTWERQHSRSSSVLLVLKELFWTTVELNLSLHLHYVPSHQNPADLPSRRLNLSDSKLSPRLWSALQTKFGGSRGHSIDLLSLNSNVQQDLNGAPLPFFSPTPSSYAAGVNVFAQHISFADNSPFENCYAFPPFVLIGPLINFLRQEKARCTLVVPDISPRKYWWPIVQTECSEQFLLAARGQSGALLRPGKSGFVEFGSLPWNLYAFQLRYDEPSSIPAIQDKPVTEGRNVTLTCQASGMPHPMVSWIKPDDPAKIVKLTSEYEIAAGQSVSLHCQAEGNPKPTYTWTPCESVCHESTLNIPGVVSDGIYTCKVTNGLGSDTKHTSVVIASTLINVTLTITSERCNDGKYNQSLLWRKLNETIKEVFASESGYNSARLVNVRYVSNPFEID</sequence>
<dbReference type="PANTHER" id="PTHR10075">
    <property type="entry name" value="BASIGIN RELATED"/>
    <property type="match status" value="1"/>
</dbReference>
<dbReference type="AlphaFoldDB" id="A0A9W9ZXX1"/>
<evidence type="ECO:0000313" key="4">
    <source>
        <dbReference type="Proteomes" id="UP001163046"/>
    </source>
</evidence>
<organism evidence="3 4">
    <name type="scientific">Desmophyllum pertusum</name>
    <dbReference type="NCBI Taxonomy" id="174260"/>
    <lineage>
        <taxon>Eukaryota</taxon>
        <taxon>Metazoa</taxon>
        <taxon>Cnidaria</taxon>
        <taxon>Anthozoa</taxon>
        <taxon>Hexacorallia</taxon>
        <taxon>Scleractinia</taxon>
        <taxon>Caryophylliina</taxon>
        <taxon>Caryophylliidae</taxon>
        <taxon>Desmophyllum</taxon>
    </lineage>
</organism>